<dbReference type="PANTHER" id="PTHR30006:SF3">
    <property type="entry name" value="THIAMINE-BINDING PERIPLASMIC PROTEIN"/>
    <property type="match status" value="1"/>
</dbReference>
<protein>
    <submittedName>
        <fullName evidence="6">2-aminoethylphosphonate ABC transporter substrate-binding protein</fullName>
    </submittedName>
</protein>
<dbReference type="RefSeq" id="WP_369186460.1">
    <property type="nucleotide sequence ID" value="NZ_CP163431.1"/>
</dbReference>
<dbReference type="PANTHER" id="PTHR30006">
    <property type="entry name" value="THIAMINE-BINDING PERIPLASMIC PROTEIN-RELATED"/>
    <property type="match status" value="1"/>
</dbReference>
<keyword evidence="3 5" id="KW-0732">Signal</keyword>
<evidence type="ECO:0000256" key="4">
    <source>
        <dbReference type="ARBA" id="ARBA00022764"/>
    </source>
</evidence>
<reference evidence="6" key="1">
    <citation type="submission" date="2024-07" db="EMBL/GenBank/DDBJ databases">
        <authorList>
            <person name="Yu S.T."/>
        </authorList>
    </citation>
    <scope>NUCLEOTIDE SEQUENCE</scope>
    <source>
        <strain evidence="6">R08</strain>
    </source>
</reference>
<evidence type="ECO:0000256" key="5">
    <source>
        <dbReference type="SAM" id="SignalP"/>
    </source>
</evidence>
<evidence type="ECO:0000256" key="3">
    <source>
        <dbReference type="ARBA" id="ARBA00022729"/>
    </source>
</evidence>
<name>A0AB39M0I0_9ACTN</name>
<feature type="chain" id="PRO_5044190084" evidence="5">
    <location>
        <begin position="22"/>
        <end position="351"/>
    </location>
</feature>
<sequence length="351" mass="37292">MPRTTLKIAIAVSLCATPLLTACGGTSAASDAKVVTVYSADGLKGENGDGWYDEIFKDFEKQTGIKVKYVEGGSGEMVQRAVREKSNPQADVLVTLPPFIQQADSKGLLQKYTPAGADQVSGGDKAADGTWTSVVNNYFGFVYNKKQLTQAPTTWDELLDGKYKNKLQYSTPGVAGDGTAVLIKAIHDFGGKDAALDYLKKLQSNNVGPSASTGKLAPKVDKGELLVANGDVQMNYAQSKTMPNLDIWFPAKQGGKPTTFALPYAAGLVTKAPHSANGKKLLDFMLGAKAQQQVSSIGGGFSARQDVKATDANATALTKLMTGVEVFQPDWADIEKNLTSYVEDWQSATGS</sequence>
<comment type="subcellular location">
    <subcellularLocation>
        <location evidence="1">Periplasm</location>
    </subcellularLocation>
</comment>
<evidence type="ECO:0000256" key="2">
    <source>
        <dbReference type="ARBA" id="ARBA00022448"/>
    </source>
</evidence>
<dbReference type="InterPro" id="IPR026045">
    <property type="entry name" value="Ferric-bd"/>
</dbReference>
<organism evidence="6">
    <name type="scientific">Streptomyces sp. R08</name>
    <dbReference type="NCBI Taxonomy" id="3238624"/>
    <lineage>
        <taxon>Bacteria</taxon>
        <taxon>Bacillati</taxon>
        <taxon>Actinomycetota</taxon>
        <taxon>Actinomycetes</taxon>
        <taxon>Kitasatosporales</taxon>
        <taxon>Streptomycetaceae</taxon>
        <taxon>Streptomyces</taxon>
    </lineage>
</organism>
<keyword evidence="4" id="KW-0574">Periplasm</keyword>
<dbReference type="EMBL" id="CP163431">
    <property type="protein sequence ID" value="XDP99318.1"/>
    <property type="molecule type" value="Genomic_DNA"/>
</dbReference>
<dbReference type="GO" id="GO:0030288">
    <property type="term" value="C:outer membrane-bounded periplasmic space"/>
    <property type="evidence" value="ECO:0007669"/>
    <property type="project" value="TreeGrafter"/>
</dbReference>
<dbReference type="Gene3D" id="3.40.190.10">
    <property type="entry name" value="Periplasmic binding protein-like II"/>
    <property type="match status" value="2"/>
</dbReference>
<evidence type="ECO:0000256" key="1">
    <source>
        <dbReference type="ARBA" id="ARBA00004418"/>
    </source>
</evidence>
<accession>A0AB39M0I0</accession>
<keyword evidence="2" id="KW-0813">Transport</keyword>
<dbReference type="PIRSF" id="PIRSF002825">
    <property type="entry name" value="CfbpA"/>
    <property type="match status" value="1"/>
</dbReference>
<dbReference type="GO" id="GO:0030976">
    <property type="term" value="F:thiamine pyrophosphate binding"/>
    <property type="evidence" value="ECO:0007669"/>
    <property type="project" value="TreeGrafter"/>
</dbReference>
<dbReference type="PROSITE" id="PS51257">
    <property type="entry name" value="PROKAR_LIPOPROTEIN"/>
    <property type="match status" value="1"/>
</dbReference>
<dbReference type="AlphaFoldDB" id="A0AB39M0I0"/>
<dbReference type="GO" id="GO:0030975">
    <property type="term" value="F:thiamine binding"/>
    <property type="evidence" value="ECO:0007669"/>
    <property type="project" value="TreeGrafter"/>
</dbReference>
<gene>
    <name evidence="6" type="ORF">AB5J58_03585</name>
</gene>
<evidence type="ECO:0000313" key="6">
    <source>
        <dbReference type="EMBL" id="XDP99318.1"/>
    </source>
</evidence>
<dbReference type="SUPFAM" id="SSF53850">
    <property type="entry name" value="Periplasmic binding protein-like II"/>
    <property type="match status" value="1"/>
</dbReference>
<dbReference type="InterPro" id="IPR006059">
    <property type="entry name" value="SBP"/>
</dbReference>
<dbReference type="Pfam" id="PF01547">
    <property type="entry name" value="SBP_bac_1"/>
    <property type="match status" value="1"/>
</dbReference>
<proteinExistence type="predicted"/>
<feature type="signal peptide" evidence="5">
    <location>
        <begin position="1"/>
        <end position="21"/>
    </location>
</feature>
<dbReference type="GO" id="GO:0015888">
    <property type="term" value="P:thiamine transport"/>
    <property type="evidence" value="ECO:0007669"/>
    <property type="project" value="TreeGrafter"/>
</dbReference>
<dbReference type="NCBIfam" id="NF011620">
    <property type="entry name" value="PRK15046.1"/>
    <property type="match status" value="1"/>
</dbReference>